<evidence type="ECO:0000256" key="1">
    <source>
        <dbReference type="SAM" id="Phobius"/>
    </source>
</evidence>
<reference evidence="2 3" key="1">
    <citation type="journal article" date="2018" name="Front. Plant Sci.">
        <title>Red Clover (Trifolium pratense) and Zigzag Clover (T. medium) - A Picture of Genomic Similarities and Differences.</title>
        <authorList>
            <person name="Dluhosova J."/>
            <person name="Istvanek J."/>
            <person name="Nedelnik J."/>
            <person name="Repkova J."/>
        </authorList>
    </citation>
    <scope>NUCLEOTIDE SEQUENCE [LARGE SCALE GENOMIC DNA]</scope>
    <source>
        <strain evidence="3">cv. 10/8</strain>
        <tissue evidence="2">Leaf</tissue>
    </source>
</reference>
<feature type="non-terminal residue" evidence="2">
    <location>
        <position position="1"/>
    </location>
</feature>
<protein>
    <submittedName>
        <fullName evidence="2">MAR-binding filament-like protein 1-1-like</fullName>
    </submittedName>
</protein>
<keyword evidence="1" id="KW-0812">Transmembrane</keyword>
<name>A0A392M952_9FABA</name>
<keyword evidence="3" id="KW-1185">Reference proteome</keyword>
<dbReference type="EMBL" id="LXQA010006132">
    <property type="protein sequence ID" value="MCH84022.1"/>
    <property type="molecule type" value="Genomic_DNA"/>
</dbReference>
<sequence length="72" mass="7584">ESEVKIPEDKKQAEIASEMEKPSNSLVSLLNGIGIVSSGLLGALYALAQKEKSAAVATIETVSLYNSGLNYN</sequence>
<organism evidence="2 3">
    <name type="scientific">Trifolium medium</name>
    <dbReference type="NCBI Taxonomy" id="97028"/>
    <lineage>
        <taxon>Eukaryota</taxon>
        <taxon>Viridiplantae</taxon>
        <taxon>Streptophyta</taxon>
        <taxon>Embryophyta</taxon>
        <taxon>Tracheophyta</taxon>
        <taxon>Spermatophyta</taxon>
        <taxon>Magnoliopsida</taxon>
        <taxon>eudicotyledons</taxon>
        <taxon>Gunneridae</taxon>
        <taxon>Pentapetalae</taxon>
        <taxon>rosids</taxon>
        <taxon>fabids</taxon>
        <taxon>Fabales</taxon>
        <taxon>Fabaceae</taxon>
        <taxon>Papilionoideae</taxon>
        <taxon>50 kb inversion clade</taxon>
        <taxon>NPAAA clade</taxon>
        <taxon>Hologalegina</taxon>
        <taxon>IRL clade</taxon>
        <taxon>Trifolieae</taxon>
        <taxon>Trifolium</taxon>
    </lineage>
</organism>
<feature type="transmembrane region" description="Helical" evidence="1">
    <location>
        <begin position="26"/>
        <end position="48"/>
    </location>
</feature>
<keyword evidence="1" id="KW-0472">Membrane</keyword>
<accession>A0A392M952</accession>
<comment type="caution">
    <text evidence="2">The sequence shown here is derived from an EMBL/GenBank/DDBJ whole genome shotgun (WGS) entry which is preliminary data.</text>
</comment>
<evidence type="ECO:0000313" key="3">
    <source>
        <dbReference type="Proteomes" id="UP000265520"/>
    </source>
</evidence>
<proteinExistence type="predicted"/>
<dbReference type="AlphaFoldDB" id="A0A392M952"/>
<evidence type="ECO:0000313" key="2">
    <source>
        <dbReference type="EMBL" id="MCH84022.1"/>
    </source>
</evidence>
<gene>
    <name evidence="2" type="ORF">A2U01_0004852</name>
</gene>
<dbReference type="Proteomes" id="UP000265520">
    <property type="component" value="Unassembled WGS sequence"/>
</dbReference>
<keyword evidence="1" id="KW-1133">Transmembrane helix</keyword>